<evidence type="ECO:0000256" key="4">
    <source>
        <dbReference type="ARBA" id="ARBA00022475"/>
    </source>
</evidence>
<evidence type="ECO:0000256" key="6">
    <source>
        <dbReference type="ARBA" id="ARBA00022741"/>
    </source>
</evidence>
<gene>
    <name evidence="15" type="ORF">GQ607_014722</name>
</gene>
<sequence length="1189" mass="130530">MLGHIQNPDRGSDIGDYTILGVFALNSLCSAVFNAWYNHSITRFTVRLRSVMISALYDKVLRAKGQGSDNGSATVLMNVDLEKVLEGMKWLHEIWAIPIGVSVCSYILHRNLGAAFVLPLIIVGLATVIAWDIGDPMRSRNLEWVTKTEKRVTTMSKIAASAREIRLLGLTEVLHCTMAGLRVDELLGYRSTSSLWIFVVGIGYSMFPIFIFATFVSVAVLSLQGGGRAFSADAMFTSLSVLKLMAAMMLPFLQTIITFQGAGASIDRIQAYLMDDEELQRSNNDLGRSKADDVNLAEPCDNGFELQGNFSKPALKRAFVIAGADFGFRDNQPLLHEITMSIDYGSFTMIIGKVGSGKSLLLQSLAGETTVLGGAFRRSCSHASFCSQPPWLRNVSVRNNILGESAFEADWYSMVIRACGLDRDFRELSDGDATMVGTGAMSLSGGQKNRISLARAVYARKPVIIVDEILAGLDQTTENQVFSRVFGRDGLLRQMQCTIVLATHSVCWAAHSDKVVVMSNGRLIADGRYDTLVKVRGLGETYFSSNKGDTVSEGDGPILEKSQAADPEKTSRVKSEPKTKPEDDYKRKGYAGALGYYLKSIGVTHLALYVALSIATYTSTAVQFVWVKNLVNDSISFVLFRRSIGIFSGMSLFALTVIAFYLTYFFRVLCPRSGLRLHARQLSVFMKAKFTALVTKDAGEITNLFSQDTIIVDRLLPMLMLNISTGFLEQTKNCILLVVATPLISLLIPVLVVIGYAVQHFYLRTSRQLRHLDLEAKAPLCSNFMETLAGIATIRAFGWSADFQRRNKRLQDSSQAPYYLLQDTQNWLSLVLDLIVAGIISVLVSIALFLSSNTDPGYLALALIGTIDLGFSIRILVLAWTEVETAMSAITRIRLFIDKTSQEPVRHADIADPLWPRYGAVHFRNVSASYSLHPSTPPTLQHVNLEIAAGEKVGICGRTGSGKSSLVATLLGLTNLIAGEILIDSISTVTAPLSKLRRRLITLTQDSYILEKTVRENLVPWKGVHEPGMNVEGALDRCDPSDEDMICALRNCEVWDKFEAAAPDGGSGLDTSLVDVDKLLSEGEKQLFCFARAVLSPHKVVILDEATSRVDAKTDALMQRILRTELADRTIIAISHSISSVMDFDRVVVMDSGRVVENDSPKILMANNESLFAKLARAQGLLWGEAGLV</sequence>
<evidence type="ECO:0000313" key="15">
    <source>
        <dbReference type="EMBL" id="KAF0318025.1"/>
    </source>
</evidence>
<feature type="transmembrane region" description="Helical" evidence="12">
    <location>
        <begin position="241"/>
        <end position="259"/>
    </location>
</feature>
<feature type="compositionally biased region" description="Basic and acidic residues" evidence="11">
    <location>
        <begin position="566"/>
        <end position="584"/>
    </location>
</feature>
<keyword evidence="7" id="KW-0067">ATP-binding</keyword>
<feature type="transmembrane region" description="Helical" evidence="12">
    <location>
        <begin position="17"/>
        <end position="37"/>
    </location>
</feature>
<keyword evidence="16" id="KW-1185">Reference proteome</keyword>
<dbReference type="InterPro" id="IPR003439">
    <property type="entry name" value="ABC_transporter-like_ATP-bd"/>
</dbReference>
<dbReference type="GO" id="GO:0005886">
    <property type="term" value="C:plasma membrane"/>
    <property type="evidence" value="ECO:0007669"/>
    <property type="project" value="UniProtKB-SubCell"/>
</dbReference>
<dbReference type="Pfam" id="PF00664">
    <property type="entry name" value="ABC_membrane"/>
    <property type="match status" value="1"/>
</dbReference>
<comment type="similarity">
    <text evidence="2">Belongs to the ABC transporter superfamily. ABCC family. Conjugate transporter (TC 3.A.1.208) subfamily.</text>
</comment>
<reference evidence="15 16" key="1">
    <citation type="submission" date="2019-12" db="EMBL/GenBank/DDBJ databases">
        <title>A genome sequence resource for the geographically widespread anthracnose pathogen Colletotrichum asianum.</title>
        <authorList>
            <person name="Meng Y."/>
        </authorList>
    </citation>
    <scope>NUCLEOTIDE SEQUENCE [LARGE SCALE GENOMIC DNA]</scope>
    <source>
        <strain evidence="15 16">ICMP 18580</strain>
    </source>
</reference>
<keyword evidence="9 12" id="KW-0472">Membrane</keyword>
<dbReference type="GO" id="GO:0140359">
    <property type="term" value="F:ABC-type transporter activity"/>
    <property type="evidence" value="ECO:0007669"/>
    <property type="project" value="InterPro"/>
</dbReference>
<evidence type="ECO:0000313" key="16">
    <source>
        <dbReference type="Proteomes" id="UP000434172"/>
    </source>
</evidence>
<comment type="caution">
    <text evidence="15">The sequence shown here is derived from an EMBL/GenBank/DDBJ whole genome shotgun (WGS) entry which is preliminary data.</text>
</comment>
<feature type="domain" description="ABC transporter" evidence="13">
    <location>
        <begin position="921"/>
        <end position="1177"/>
    </location>
</feature>
<comment type="subcellular location">
    <subcellularLocation>
        <location evidence="1">Cell membrane</location>
        <topology evidence="1">Multi-pass membrane protein</topology>
    </subcellularLocation>
</comment>
<dbReference type="AlphaFoldDB" id="A0A8H3ZNG8"/>
<dbReference type="GO" id="GO:0016887">
    <property type="term" value="F:ATP hydrolysis activity"/>
    <property type="evidence" value="ECO:0007669"/>
    <property type="project" value="InterPro"/>
</dbReference>
<organism evidence="15 16">
    <name type="scientific">Colletotrichum asianum</name>
    <dbReference type="NCBI Taxonomy" id="702518"/>
    <lineage>
        <taxon>Eukaryota</taxon>
        <taxon>Fungi</taxon>
        <taxon>Dikarya</taxon>
        <taxon>Ascomycota</taxon>
        <taxon>Pezizomycotina</taxon>
        <taxon>Sordariomycetes</taxon>
        <taxon>Hypocreomycetidae</taxon>
        <taxon>Glomerellales</taxon>
        <taxon>Glomerellaceae</taxon>
        <taxon>Colletotrichum</taxon>
        <taxon>Colletotrichum gloeosporioides species complex</taxon>
    </lineage>
</organism>
<evidence type="ECO:0000256" key="7">
    <source>
        <dbReference type="ARBA" id="ARBA00022840"/>
    </source>
</evidence>
<evidence type="ECO:0000259" key="14">
    <source>
        <dbReference type="PROSITE" id="PS50929"/>
    </source>
</evidence>
<dbReference type="GO" id="GO:0005524">
    <property type="term" value="F:ATP binding"/>
    <property type="evidence" value="ECO:0007669"/>
    <property type="project" value="UniProtKB-KW"/>
</dbReference>
<keyword evidence="3" id="KW-0813">Transport</keyword>
<feature type="domain" description="ABC transmembrane type-1" evidence="14">
    <location>
        <begin position="1"/>
        <end position="261"/>
    </location>
</feature>
<protein>
    <submittedName>
        <fullName evidence="15">ABC multidrug transporter</fullName>
    </submittedName>
</protein>
<dbReference type="InterPro" id="IPR027417">
    <property type="entry name" value="P-loop_NTPase"/>
</dbReference>
<dbReference type="EMBL" id="WOWK01000117">
    <property type="protein sequence ID" value="KAF0318025.1"/>
    <property type="molecule type" value="Genomic_DNA"/>
</dbReference>
<evidence type="ECO:0000256" key="8">
    <source>
        <dbReference type="ARBA" id="ARBA00022989"/>
    </source>
</evidence>
<evidence type="ECO:0000256" key="5">
    <source>
        <dbReference type="ARBA" id="ARBA00022692"/>
    </source>
</evidence>
<evidence type="ECO:0000259" key="13">
    <source>
        <dbReference type="PROSITE" id="PS50893"/>
    </source>
</evidence>
<evidence type="ECO:0000256" key="9">
    <source>
        <dbReference type="ARBA" id="ARBA00023136"/>
    </source>
</evidence>
<feature type="transmembrane region" description="Helical" evidence="12">
    <location>
        <begin position="734"/>
        <end position="758"/>
    </location>
</feature>
<name>A0A8H3ZNG8_9PEZI</name>
<proteinExistence type="inferred from homology"/>
<dbReference type="InterPro" id="IPR003593">
    <property type="entry name" value="AAA+_ATPase"/>
</dbReference>
<dbReference type="Gene3D" id="1.20.1560.10">
    <property type="entry name" value="ABC transporter type 1, transmembrane domain"/>
    <property type="match status" value="2"/>
</dbReference>
<keyword evidence="4" id="KW-1003">Cell membrane</keyword>
<dbReference type="Gene3D" id="3.40.50.300">
    <property type="entry name" value="P-loop containing nucleotide triphosphate hydrolases"/>
    <property type="match status" value="2"/>
</dbReference>
<feature type="transmembrane region" description="Helical" evidence="12">
    <location>
        <begin position="857"/>
        <end position="880"/>
    </location>
</feature>
<evidence type="ECO:0000256" key="3">
    <source>
        <dbReference type="ARBA" id="ARBA00022448"/>
    </source>
</evidence>
<dbReference type="PANTHER" id="PTHR24223:SF399">
    <property type="entry name" value="ABC TRANSPORTER ATNG"/>
    <property type="match status" value="1"/>
</dbReference>
<feature type="transmembrane region" description="Helical" evidence="12">
    <location>
        <begin position="646"/>
        <end position="666"/>
    </location>
</feature>
<feature type="domain" description="ABC transmembrane type-1" evidence="14">
    <location>
        <begin position="607"/>
        <end position="885"/>
    </location>
</feature>
<dbReference type="SUPFAM" id="SSF52540">
    <property type="entry name" value="P-loop containing nucleoside triphosphate hydrolases"/>
    <property type="match status" value="2"/>
</dbReference>
<keyword evidence="8 12" id="KW-1133">Transmembrane helix</keyword>
<feature type="transmembrane region" description="Helical" evidence="12">
    <location>
        <begin position="195"/>
        <end position="221"/>
    </location>
</feature>
<dbReference type="InterPro" id="IPR036640">
    <property type="entry name" value="ABC1_TM_sf"/>
</dbReference>
<feature type="transmembrane region" description="Helical" evidence="12">
    <location>
        <begin position="827"/>
        <end position="850"/>
    </location>
</feature>
<accession>A0A8H3ZNG8</accession>
<keyword evidence="5 12" id="KW-0812">Transmembrane</keyword>
<feature type="region of interest" description="Disordered" evidence="11">
    <location>
        <begin position="548"/>
        <end position="584"/>
    </location>
</feature>
<dbReference type="InterPro" id="IPR017871">
    <property type="entry name" value="ABC_transporter-like_CS"/>
</dbReference>
<evidence type="ECO:0000256" key="10">
    <source>
        <dbReference type="ARBA" id="ARBA00023180"/>
    </source>
</evidence>
<dbReference type="SMART" id="SM00382">
    <property type="entry name" value="AAA"/>
    <property type="match status" value="2"/>
</dbReference>
<evidence type="ECO:0000256" key="11">
    <source>
        <dbReference type="SAM" id="MobiDB-lite"/>
    </source>
</evidence>
<dbReference type="PROSITE" id="PS50929">
    <property type="entry name" value="ABC_TM1F"/>
    <property type="match status" value="2"/>
</dbReference>
<dbReference type="OrthoDB" id="6500128at2759"/>
<keyword evidence="10" id="KW-0325">Glycoprotein</keyword>
<dbReference type="Proteomes" id="UP000434172">
    <property type="component" value="Unassembled WGS sequence"/>
</dbReference>
<evidence type="ECO:0000256" key="2">
    <source>
        <dbReference type="ARBA" id="ARBA00009726"/>
    </source>
</evidence>
<dbReference type="InterPro" id="IPR044726">
    <property type="entry name" value="ABCC_6TM_D2"/>
</dbReference>
<evidence type="ECO:0000256" key="12">
    <source>
        <dbReference type="SAM" id="Phobius"/>
    </source>
</evidence>
<dbReference type="PANTHER" id="PTHR24223">
    <property type="entry name" value="ATP-BINDING CASSETTE SUB-FAMILY C"/>
    <property type="match status" value="1"/>
</dbReference>
<keyword evidence="6" id="KW-0547">Nucleotide-binding</keyword>
<dbReference type="PROSITE" id="PS00211">
    <property type="entry name" value="ABC_TRANSPORTER_1"/>
    <property type="match status" value="1"/>
</dbReference>
<dbReference type="SUPFAM" id="SSF90123">
    <property type="entry name" value="ABC transporter transmembrane region"/>
    <property type="match status" value="2"/>
</dbReference>
<dbReference type="CDD" id="cd18580">
    <property type="entry name" value="ABC_6TM_ABCC_D2"/>
    <property type="match status" value="1"/>
</dbReference>
<dbReference type="InterPro" id="IPR050173">
    <property type="entry name" value="ABC_transporter_C-like"/>
</dbReference>
<feature type="transmembrane region" description="Helical" evidence="12">
    <location>
        <begin position="114"/>
        <end position="133"/>
    </location>
</feature>
<feature type="domain" description="ABC transporter" evidence="13">
    <location>
        <begin position="315"/>
        <end position="545"/>
    </location>
</feature>
<dbReference type="FunFam" id="3.40.50.300:FF:002145">
    <property type="entry name" value="ABC transporter (MsbA subfamily)"/>
    <property type="match status" value="1"/>
</dbReference>
<dbReference type="PROSITE" id="PS50893">
    <property type="entry name" value="ABC_TRANSPORTER_2"/>
    <property type="match status" value="2"/>
</dbReference>
<dbReference type="Pfam" id="PF00005">
    <property type="entry name" value="ABC_tran"/>
    <property type="match status" value="2"/>
</dbReference>
<evidence type="ECO:0000256" key="1">
    <source>
        <dbReference type="ARBA" id="ARBA00004651"/>
    </source>
</evidence>
<dbReference type="InterPro" id="IPR011527">
    <property type="entry name" value="ABC1_TM_dom"/>
</dbReference>